<gene>
    <name evidence="1" type="ORF">CURHAP_LOCUS50931</name>
    <name evidence="2" type="ORF">ORAREDHAP_LOCUS50128</name>
</gene>
<dbReference type="EMBL" id="CAEKDK010000008">
    <property type="protein sequence ID" value="CAB4290780.1"/>
    <property type="molecule type" value="Genomic_DNA"/>
</dbReference>
<protein>
    <submittedName>
        <fullName evidence="1">Uncharacterized protein</fullName>
    </submittedName>
</protein>
<reference evidence="1 3" key="2">
    <citation type="submission" date="2020-05" db="EMBL/GenBank/DDBJ databases">
        <authorList>
            <person name="Campoy J."/>
            <person name="Schneeberger K."/>
            <person name="Spophaly S."/>
        </authorList>
    </citation>
    <scope>NUCLEOTIDE SEQUENCE [LARGE SCALE GENOMIC DNA]</scope>
    <source>
        <strain evidence="1">PruArmRojPasFocal</strain>
    </source>
</reference>
<dbReference type="AlphaFoldDB" id="A0A6J5VNR7"/>
<accession>A0A6J5VNR7</accession>
<dbReference type="OrthoDB" id="75710at2759"/>
<reference evidence="4" key="1">
    <citation type="journal article" date="2020" name="Genome Biol.">
        <title>Gamete binning: chromosome-level and haplotype-resolved genome assembly enabled by high-throughput single-cell sequencing of gamete genomes.</title>
        <authorList>
            <person name="Campoy J.A."/>
            <person name="Sun H."/>
            <person name="Goel M."/>
            <person name="Jiao W.-B."/>
            <person name="Folz-Donahue K."/>
            <person name="Wang N."/>
            <person name="Rubio M."/>
            <person name="Liu C."/>
            <person name="Kukat C."/>
            <person name="Ruiz D."/>
            <person name="Huettel B."/>
            <person name="Schneeberger K."/>
        </authorList>
    </citation>
    <scope>NUCLEOTIDE SEQUENCE [LARGE SCALE GENOMIC DNA]</scope>
    <source>
        <strain evidence="4">cv. Rojo Pasion</strain>
    </source>
</reference>
<evidence type="ECO:0000313" key="4">
    <source>
        <dbReference type="Proteomes" id="UP000507245"/>
    </source>
</evidence>
<evidence type="ECO:0000313" key="2">
    <source>
        <dbReference type="EMBL" id="CAB4321058.1"/>
    </source>
</evidence>
<sequence>MTSKALFSLFPRSSKNKKERERSFLDNGSILLEDTIASCDGKSNPIRSYSAAELVRATNNFDLSRIIYKMMETAKCSRVF</sequence>
<keyword evidence="4" id="KW-1185">Reference proteome</keyword>
<dbReference type="Proteomes" id="UP000507245">
    <property type="component" value="Unassembled WGS sequence"/>
</dbReference>
<proteinExistence type="predicted"/>
<name>A0A6J5VNR7_PRUAR</name>
<dbReference type="EMBL" id="CAEKKB010000008">
    <property type="protein sequence ID" value="CAB4321058.1"/>
    <property type="molecule type" value="Genomic_DNA"/>
</dbReference>
<evidence type="ECO:0000313" key="1">
    <source>
        <dbReference type="EMBL" id="CAB4290780.1"/>
    </source>
</evidence>
<dbReference type="Proteomes" id="UP000507222">
    <property type="component" value="Unassembled WGS sequence"/>
</dbReference>
<organism evidence="1 3">
    <name type="scientific">Prunus armeniaca</name>
    <name type="common">Apricot</name>
    <name type="synonym">Armeniaca vulgaris</name>
    <dbReference type="NCBI Taxonomy" id="36596"/>
    <lineage>
        <taxon>Eukaryota</taxon>
        <taxon>Viridiplantae</taxon>
        <taxon>Streptophyta</taxon>
        <taxon>Embryophyta</taxon>
        <taxon>Tracheophyta</taxon>
        <taxon>Spermatophyta</taxon>
        <taxon>Magnoliopsida</taxon>
        <taxon>eudicotyledons</taxon>
        <taxon>Gunneridae</taxon>
        <taxon>Pentapetalae</taxon>
        <taxon>rosids</taxon>
        <taxon>fabids</taxon>
        <taxon>Rosales</taxon>
        <taxon>Rosaceae</taxon>
        <taxon>Amygdaloideae</taxon>
        <taxon>Amygdaleae</taxon>
        <taxon>Prunus</taxon>
    </lineage>
</organism>
<evidence type="ECO:0000313" key="3">
    <source>
        <dbReference type="Proteomes" id="UP000507222"/>
    </source>
</evidence>